<feature type="domain" description="Rhodanese" evidence="1">
    <location>
        <begin position="28"/>
        <end position="117"/>
    </location>
</feature>
<dbReference type="PANTHER" id="PTHR43031:SF16">
    <property type="entry name" value="OXIDOREDUCTASE"/>
    <property type="match status" value="1"/>
</dbReference>
<dbReference type="Proteomes" id="UP001236652">
    <property type="component" value="Chromosome"/>
</dbReference>
<dbReference type="PROSITE" id="PS50206">
    <property type="entry name" value="RHODANESE_3"/>
    <property type="match status" value="1"/>
</dbReference>
<dbReference type="InterPro" id="IPR001763">
    <property type="entry name" value="Rhodanese-like_dom"/>
</dbReference>
<gene>
    <name evidence="2" type="ORF">QNI29_12620</name>
</gene>
<evidence type="ECO:0000313" key="3">
    <source>
        <dbReference type="Proteomes" id="UP001236652"/>
    </source>
</evidence>
<name>A0ABY8UW47_9BACI</name>
<dbReference type="EMBL" id="CP126446">
    <property type="protein sequence ID" value="WIF96594.1"/>
    <property type="molecule type" value="Genomic_DNA"/>
</dbReference>
<organism evidence="2 3">
    <name type="scientific">Pontibacillus chungwhensis</name>
    <dbReference type="NCBI Taxonomy" id="265426"/>
    <lineage>
        <taxon>Bacteria</taxon>
        <taxon>Bacillati</taxon>
        <taxon>Bacillota</taxon>
        <taxon>Bacilli</taxon>
        <taxon>Bacillales</taxon>
        <taxon>Bacillaceae</taxon>
        <taxon>Pontibacillus</taxon>
    </lineage>
</organism>
<dbReference type="SUPFAM" id="SSF52821">
    <property type="entry name" value="Rhodanese/Cell cycle control phosphatase"/>
    <property type="match status" value="1"/>
</dbReference>
<protein>
    <submittedName>
        <fullName evidence="2">Rhodanese-like domain-containing protein</fullName>
    </submittedName>
</protein>
<dbReference type="InterPro" id="IPR036873">
    <property type="entry name" value="Rhodanese-like_dom_sf"/>
</dbReference>
<keyword evidence="3" id="KW-1185">Reference proteome</keyword>
<dbReference type="Pfam" id="PF00581">
    <property type="entry name" value="Rhodanese"/>
    <property type="match status" value="1"/>
</dbReference>
<reference evidence="2 3" key="1">
    <citation type="submission" date="2023-05" db="EMBL/GenBank/DDBJ databases">
        <title>Comparative genomics reveals the evidence of polycyclic aromatic hydrocarbons degradation in moderately halophilic genus Pontibacillus.</title>
        <authorList>
            <person name="Yang H."/>
            <person name="Qian Z."/>
        </authorList>
    </citation>
    <scope>NUCLEOTIDE SEQUENCE [LARGE SCALE GENOMIC DNA]</scope>
    <source>
        <strain evidence="3">HN14</strain>
    </source>
</reference>
<dbReference type="Gene3D" id="3.40.250.10">
    <property type="entry name" value="Rhodanese-like domain"/>
    <property type="match status" value="1"/>
</dbReference>
<dbReference type="SMART" id="SM00450">
    <property type="entry name" value="RHOD"/>
    <property type="match status" value="1"/>
</dbReference>
<evidence type="ECO:0000259" key="1">
    <source>
        <dbReference type="PROSITE" id="PS50206"/>
    </source>
</evidence>
<dbReference type="RefSeq" id="WP_231416864.1">
    <property type="nucleotide sequence ID" value="NZ_CP126446.1"/>
</dbReference>
<sequence>MMERIDYFKAKLDATISPMGYQSLVNETPESVILVDVRIGAKAQEERIPGSWEIPLNQLEERINEFPKDKTIVLYCWDTWCTLAAKAAIPLLHKGYDAKELYGGIAAWKKIGFSVQKEEGNGGMNCYC</sequence>
<dbReference type="PANTHER" id="PTHR43031">
    <property type="entry name" value="FAD-DEPENDENT OXIDOREDUCTASE"/>
    <property type="match status" value="1"/>
</dbReference>
<accession>A0ABY8UW47</accession>
<proteinExistence type="predicted"/>
<evidence type="ECO:0000313" key="2">
    <source>
        <dbReference type="EMBL" id="WIF96594.1"/>
    </source>
</evidence>
<dbReference type="InterPro" id="IPR050229">
    <property type="entry name" value="GlpE_sulfurtransferase"/>
</dbReference>